<dbReference type="EMBL" id="AF271716">
    <property type="protein sequence ID" value="AAF76342.1"/>
    <property type="molecule type" value="Genomic_DNA"/>
</dbReference>
<keyword evidence="3" id="KW-0928">Hypersensitive response elicitation</keyword>
<dbReference type="InterPro" id="IPR006961">
    <property type="entry name" value="HrpN/Z"/>
</dbReference>
<evidence type="ECO:0000256" key="3">
    <source>
        <dbReference type="ARBA" id="ARBA00022978"/>
    </source>
</evidence>
<evidence type="ECO:0000256" key="1">
    <source>
        <dbReference type="ARBA" id="ARBA00004613"/>
    </source>
</evidence>
<dbReference type="GO" id="GO:0005576">
    <property type="term" value="C:extracellular region"/>
    <property type="evidence" value="ECO:0007669"/>
    <property type="project" value="UniProtKB-SubCell"/>
</dbReference>
<name>Q9KH45_PANAY</name>
<gene>
    <name evidence="5" type="primary">hrpN</name>
</gene>
<dbReference type="Pfam" id="PF04877">
    <property type="entry name" value="Harpin"/>
    <property type="match status" value="1"/>
</dbReference>
<sequence>MSLNTTPLGIPAMQISLGDSNGLPGPNLQNAVLNSMGDRSTDETINQLAGALTAMMMMMNMMGGSGLGGGLGTAGGELGGQSGGALGGPLYGNQGGQLGGALGTSLGGTGGAGSSLDKALDLDPTADGGGLSDSNGTYGMSPIDQLMKMFAEVMQSMFGGQGDTSGRGTGNQPTPDEQNAYTKGVTDALTAVMGGGLSQMQGSGTGGGMNGSIGLGNGLGGKGLQELNGPADYEQLGVGVGTGVGMKAGIEALNNIGTESDSSTRTFINKDDRSLAKEVGQFMDQYPEIFGKPQYQKTPYSDVKTDTKSWAEALSNPDDDGMTPASMEQFNKAKGMIKSAMEGDTGNLQATGEGDGDVHWLLMPR</sequence>
<comment type="subcellular location">
    <subcellularLocation>
        <location evidence="1">Secreted</location>
    </subcellularLocation>
</comment>
<organism evidence="5">
    <name type="scientific">Pantoea agglomerans pv. gypsophilae</name>
    <name type="common">Erwinia herbicola</name>
    <dbReference type="NCBI Taxonomy" id="48984"/>
    <lineage>
        <taxon>Bacteria</taxon>
        <taxon>Pseudomonadati</taxon>
        <taxon>Pseudomonadota</taxon>
        <taxon>Gammaproteobacteria</taxon>
        <taxon>Enterobacterales</taxon>
        <taxon>Erwiniaceae</taxon>
        <taxon>Pantoea</taxon>
        <taxon>Pantoea agglomerans group</taxon>
    </lineage>
</organism>
<accession>Q9KH45</accession>
<feature type="compositionally biased region" description="Gly residues" evidence="4">
    <location>
        <begin position="159"/>
        <end position="169"/>
    </location>
</feature>
<protein>
    <submittedName>
        <fullName evidence="5">Harpin</fullName>
    </submittedName>
</protein>
<reference evidence="5" key="1">
    <citation type="journal article" date="2001" name="Mol. Plant Microbe Interact.">
        <title>Genetic organization of the hrp gene cluster and dspAE/BF operon in Erwinia herbicola pv. gypsophilae.</title>
        <authorList>
            <person name="Mor H."/>
            <person name="Manulis S."/>
            <person name="Zuck M."/>
            <person name="Nizan R."/>
            <person name="Coplin D.L."/>
            <person name="Barash I."/>
        </authorList>
    </citation>
    <scope>NUCLEOTIDE SEQUENCE</scope>
</reference>
<evidence type="ECO:0000256" key="4">
    <source>
        <dbReference type="SAM" id="MobiDB-lite"/>
    </source>
</evidence>
<evidence type="ECO:0000256" key="2">
    <source>
        <dbReference type="ARBA" id="ARBA00022525"/>
    </source>
</evidence>
<keyword evidence="2" id="KW-0964">Secreted</keyword>
<proteinExistence type="predicted"/>
<feature type="region of interest" description="Disordered" evidence="4">
    <location>
        <begin position="158"/>
        <end position="179"/>
    </location>
</feature>
<evidence type="ECO:0000313" key="5">
    <source>
        <dbReference type="EMBL" id="AAF76342.1"/>
    </source>
</evidence>
<dbReference type="AlphaFoldDB" id="Q9KH45"/>
<dbReference type="GO" id="GO:0052040">
    <property type="term" value="P:symbiont-mediated perturbation of host programmed cell death"/>
    <property type="evidence" value="ECO:0007669"/>
    <property type="project" value="UniProtKB-KW"/>
</dbReference>